<dbReference type="AlphaFoldDB" id="A0A2I0L3B0"/>
<dbReference type="Proteomes" id="UP000233551">
    <property type="component" value="Unassembled WGS sequence"/>
</dbReference>
<comment type="caution">
    <text evidence="1">The sequence shown here is derived from an EMBL/GenBank/DDBJ whole genome shotgun (WGS) entry which is preliminary data.</text>
</comment>
<evidence type="ECO:0000313" key="2">
    <source>
        <dbReference type="Proteomes" id="UP000233551"/>
    </source>
</evidence>
<name>A0A2I0L3B0_PUNGR</name>
<sequence length="157" mass="17471">MGYLLDVESGLCWAETAIGVACRSLCDQGARLMIASRAVMRALICQKPVSQLGRLLVRWRCPDLVVRDLSSRVERLCTPRDRESESAVVFATCGTCDRVIIRCRRAAAFVTRMGISVQIWSNIGLVIVRTRMWTLVGARIARIWIVRLGSVHLPGDA</sequence>
<accession>A0A2I0L3B0</accession>
<gene>
    <name evidence="1" type="ORF">CRG98_004412</name>
</gene>
<keyword evidence="2" id="KW-1185">Reference proteome</keyword>
<reference evidence="1 2" key="1">
    <citation type="submission" date="2017-11" db="EMBL/GenBank/DDBJ databases">
        <title>De-novo sequencing of pomegranate (Punica granatum L.) genome.</title>
        <authorList>
            <person name="Akparov Z."/>
            <person name="Amiraslanov A."/>
            <person name="Hajiyeva S."/>
            <person name="Abbasov M."/>
            <person name="Kaur K."/>
            <person name="Hamwieh A."/>
            <person name="Solovyev V."/>
            <person name="Salamov A."/>
            <person name="Braich B."/>
            <person name="Kosarev P."/>
            <person name="Mahmoud A."/>
            <person name="Hajiyev E."/>
            <person name="Babayeva S."/>
            <person name="Izzatullayeva V."/>
            <person name="Mammadov A."/>
            <person name="Mammadov A."/>
            <person name="Sharifova S."/>
            <person name="Ojaghi J."/>
            <person name="Eynullazada K."/>
            <person name="Bayramov B."/>
            <person name="Abdulazimova A."/>
            <person name="Shahmuradov I."/>
        </authorList>
    </citation>
    <scope>NUCLEOTIDE SEQUENCE [LARGE SCALE GENOMIC DNA]</scope>
    <source>
        <strain evidence="2">cv. AG2017</strain>
        <tissue evidence="1">Leaf</tissue>
    </source>
</reference>
<proteinExistence type="predicted"/>
<organism evidence="1 2">
    <name type="scientific">Punica granatum</name>
    <name type="common">Pomegranate</name>
    <dbReference type="NCBI Taxonomy" id="22663"/>
    <lineage>
        <taxon>Eukaryota</taxon>
        <taxon>Viridiplantae</taxon>
        <taxon>Streptophyta</taxon>
        <taxon>Embryophyta</taxon>
        <taxon>Tracheophyta</taxon>
        <taxon>Spermatophyta</taxon>
        <taxon>Magnoliopsida</taxon>
        <taxon>eudicotyledons</taxon>
        <taxon>Gunneridae</taxon>
        <taxon>Pentapetalae</taxon>
        <taxon>rosids</taxon>
        <taxon>malvids</taxon>
        <taxon>Myrtales</taxon>
        <taxon>Lythraceae</taxon>
        <taxon>Punica</taxon>
    </lineage>
</organism>
<dbReference type="EMBL" id="PGOL01000183">
    <property type="protein sequence ID" value="PKI75188.1"/>
    <property type="molecule type" value="Genomic_DNA"/>
</dbReference>
<protein>
    <submittedName>
        <fullName evidence="1">Uncharacterized protein</fullName>
    </submittedName>
</protein>
<evidence type="ECO:0000313" key="1">
    <source>
        <dbReference type="EMBL" id="PKI75188.1"/>
    </source>
</evidence>